<proteinExistence type="predicted"/>
<dbReference type="Gene3D" id="3.30.930.10">
    <property type="entry name" value="Bira Bifunctional Protein, Domain 2"/>
    <property type="match status" value="2"/>
</dbReference>
<accession>A0A8X8X8N8</accession>
<dbReference type="Proteomes" id="UP000298416">
    <property type="component" value="Unassembled WGS sequence"/>
</dbReference>
<dbReference type="InterPro" id="IPR045864">
    <property type="entry name" value="aa-tRNA-synth_II/BPL/LPL"/>
</dbReference>
<evidence type="ECO:0000313" key="1">
    <source>
        <dbReference type="EMBL" id="KAG6408863.1"/>
    </source>
</evidence>
<dbReference type="AlphaFoldDB" id="A0A8X8X8N8"/>
<dbReference type="SUPFAM" id="SSF55681">
    <property type="entry name" value="Class II aaRS and biotin synthetases"/>
    <property type="match status" value="1"/>
</dbReference>
<keyword evidence="2" id="KW-1185">Reference proteome</keyword>
<comment type="caution">
    <text evidence="1">The sequence shown here is derived from an EMBL/GenBank/DDBJ whole genome shotgun (WGS) entry which is preliminary data.</text>
</comment>
<name>A0A8X8X8N8_SALSN</name>
<reference evidence="1" key="2">
    <citation type="submission" date="2020-08" db="EMBL/GenBank/DDBJ databases">
        <title>Plant Genome Project.</title>
        <authorList>
            <person name="Zhang R.-G."/>
        </authorList>
    </citation>
    <scope>NUCLEOTIDE SEQUENCE</scope>
    <source>
        <strain evidence="1">Huo1</strain>
        <tissue evidence="1">Leaf</tissue>
    </source>
</reference>
<dbReference type="GO" id="GO:0004828">
    <property type="term" value="F:serine-tRNA ligase activity"/>
    <property type="evidence" value="ECO:0007669"/>
    <property type="project" value="InterPro"/>
</dbReference>
<protein>
    <recommendedName>
        <fullName evidence="3">Seryl-tRNA synthetase</fullName>
    </recommendedName>
</protein>
<evidence type="ECO:0000313" key="2">
    <source>
        <dbReference type="Proteomes" id="UP000298416"/>
    </source>
</evidence>
<dbReference type="GO" id="GO:0006434">
    <property type="term" value="P:seryl-tRNA aminoacylation"/>
    <property type="evidence" value="ECO:0007669"/>
    <property type="project" value="InterPro"/>
</dbReference>
<dbReference type="InterPro" id="IPR002317">
    <property type="entry name" value="Ser-tRNA-ligase_type_1"/>
</dbReference>
<dbReference type="GO" id="GO:0005524">
    <property type="term" value="F:ATP binding"/>
    <property type="evidence" value="ECO:0007669"/>
    <property type="project" value="InterPro"/>
</dbReference>
<reference evidence="1" key="1">
    <citation type="submission" date="2018-01" db="EMBL/GenBank/DDBJ databases">
        <authorList>
            <person name="Mao J.F."/>
        </authorList>
    </citation>
    <scope>NUCLEOTIDE SEQUENCE</scope>
    <source>
        <strain evidence="1">Huo1</strain>
        <tissue evidence="1">Leaf</tissue>
    </source>
</reference>
<evidence type="ECO:0008006" key="3">
    <source>
        <dbReference type="Google" id="ProtNLM"/>
    </source>
</evidence>
<sequence length="145" mass="16519">MEPKLKNHVELVKLLGIADLEKGQAINFVRANVAGHLYGLNFNFGLYFLENRGYPLLEPPFFMRKGIMEKSAQLAEFDDQLYKGKSEEYVHMLNSTSTAIQRTMCAILENNQKEDEVEIPEALRPFMCGKSFIMSRKTALPSILS</sequence>
<dbReference type="PANTHER" id="PTHR11778">
    <property type="entry name" value="SERYL-TRNA SYNTHETASE"/>
    <property type="match status" value="1"/>
</dbReference>
<gene>
    <name evidence="1" type="ORF">SASPL_131889</name>
</gene>
<dbReference type="EMBL" id="PNBA02000011">
    <property type="protein sequence ID" value="KAG6408863.1"/>
    <property type="molecule type" value="Genomic_DNA"/>
</dbReference>
<organism evidence="1">
    <name type="scientific">Salvia splendens</name>
    <name type="common">Scarlet sage</name>
    <dbReference type="NCBI Taxonomy" id="180675"/>
    <lineage>
        <taxon>Eukaryota</taxon>
        <taxon>Viridiplantae</taxon>
        <taxon>Streptophyta</taxon>
        <taxon>Embryophyta</taxon>
        <taxon>Tracheophyta</taxon>
        <taxon>Spermatophyta</taxon>
        <taxon>Magnoliopsida</taxon>
        <taxon>eudicotyledons</taxon>
        <taxon>Gunneridae</taxon>
        <taxon>Pentapetalae</taxon>
        <taxon>asterids</taxon>
        <taxon>lamiids</taxon>
        <taxon>Lamiales</taxon>
        <taxon>Lamiaceae</taxon>
        <taxon>Nepetoideae</taxon>
        <taxon>Mentheae</taxon>
        <taxon>Salviinae</taxon>
        <taxon>Salvia</taxon>
        <taxon>Salvia subgen. Calosphace</taxon>
        <taxon>core Calosphace</taxon>
    </lineage>
</organism>